<gene>
    <name evidence="2" type="ORF">PsYK624_098270</name>
</gene>
<dbReference type="Pfam" id="PF13668">
    <property type="entry name" value="Ferritin_2"/>
    <property type="match status" value="1"/>
</dbReference>
<dbReference type="OrthoDB" id="1001765at2759"/>
<proteinExistence type="predicted"/>
<dbReference type="EMBL" id="BPQB01000034">
    <property type="protein sequence ID" value="GJE93667.1"/>
    <property type="molecule type" value="Genomic_DNA"/>
</dbReference>
<keyword evidence="1" id="KW-0732">Signal</keyword>
<protein>
    <submittedName>
        <fullName evidence="2">Ferritin-like domain-containing protein</fullName>
    </submittedName>
</protein>
<evidence type="ECO:0000313" key="2">
    <source>
        <dbReference type="EMBL" id="GJE93667.1"/>
    </source>
</evidence>
<feature type="chain" id="PRO_5040173055" evidence="1">
    <location>
        <begin position="19"/>
        <end position="272"/>
    </location>
</feature>
<dbReference type="AlphaFoldDB" id="A0A9P3GDF9"/>
<name>A0A9P3GDF9_9APHY</name>
<dbReference type="Proteomes" id="UP000703269">
    <property type="component" value="Unassembled WGS sequence"/>
</dbReference>
<evidence type="ECO:0000256" key="1">
    <source>
        <dbReference type="SAM" id="SignalP"/>
    </source>
</evidence>
<comment type="caution">
    <text evidence="2">The sequence shown here is derived from an EMBL/GenBank/DDBJ whole genome shotgun (WGS) entry which is preliminary data.</text>
</comment>
<sequence length="272" mass="27595">MLPSVAFVLLAAASGALSAPQPVPPDVTSSADSDILNFALNLEYLEAEFYTLSAQTLEIVRSEQSRGHGVTHVAFLQNTLGDAAPQPCTYTFPDSDPASLAAVATVLETVGAPCTAAVQQLENWGSVAGAASIPGIESCQAAWNALASQFVAVCPATHAPLMAHALPVPALSVVLGEADADADTGPNADDDIDVDMLLFKAHLAVNIRPGYAVLVLFNGDGVQYSDLAADGTAPVPAGLRGPVFAGVAADKARSPTLLTGLVRLDIGGAGGP</sequence>
<organism evidence="2 3">
    <name type="scientific">Phanerochaete sordida</name>
    <dbReference type="NCBI Taxonomy" id="48140"/>
    <lineage>
        <taxon>Eukaryota</taxon>
        <taxon>Fungi</taxon>
        <taxon>Dikarya</taxon>
        <taxon>Basidiomycota</taxon>
        <taxon>Agaricomycotina</taxon>
        <taxon>Agaricomycetes</taxon>
        <taxon>Polyporales</taxon>
        <taxon>Phanerochaetaceae</taxon>
        <taxon>Phanerochaete</taxon>
    </lineage>
</organism>
<feature type="signal peptide" evidence="1">
    <location>
        <begin position="1"/>
        <end position="18"/>
    </location>
</feature>
<evidence type="ECO:0000313" key="3">
    <source>
        <dbReference type="Proteomes" id="UP000703269"/>
    </source>
</evidence>
<reference evidence="2 3" key="1">
    <citation type="submission" date="2021-08" db="EMBL/GenBank/DDBJ databases">
        <title>Draft Genome Sequence of Phanerochaete sordida strain YK-624.</title>
        <authorList>
            <person name="Mori T."/>
            <person name="Dohra H."/>
            <person name="Suzuki T."/>
            <person name="Kawagishi H."/>
            <person name="Hirai H."/>
        </authorList>
    </citation>
    <scope>NUCLEOTIDE SEQUENCE [LARGE SCALE GENOMIC DNA]</scope>
    <source>
        <strain evidence="2 3">YK-624</strain>
    </source>
</reference>
<accession>A0A9P3GDF9</accession>
<keyword evidence="3" id="KW-1185">Reference proteome</keyword>